<dbReference type="SUPFAM" id="SSF46955">
    <property type="entry name" value="Putative DNA-binding domain"/>
    <property type="match status" value="1"/>
</dbReference>
<dbReference type="PRINTS" id="PR00040">
    <property type="entry name" value="HTHMERR"/>
</dbReference>
<dbReference type="Pfam" id="PF00376">
    <property type="entry name" value="MerR"/>
    <property type="match status" value="1"/>
</dbReference>
<evidence type="ECO:0000313" key="6">
    <source>
        <dbReference type="Proteomes" id="UP000652427"/>
    </source>
</evidence>
<organism evidence="5 6">
    <name type="scientific">Parasphingorhabdus flavimaris</name>
    <dbReference type="NCBI Taxonomy" id="266812"/>
    <lineage>
        <taxon>Bacteria</taxon>
        <taxon>Pseudomonadati</taxon>
        <taxon>Pseudomonadota</taxon>
        <taxon>Alphaproteobacteria</taxon>
        <taxon>Sphingomonadales</taxon>
        <taxon>Sphingomonadaceae</taxon>
        <taxon>Parasphingorhabdus</taxon>
    </lineage>
</organism>
<keyword evidence="6" id="KW-1185">Reference proteome</keyword>
<proteinExistence type="predicted"/>
<dbReference type="InterPro" id="IPR015358">
    <property type="entry name" value="Tscrpt_reg_MerR_DNA-bd"/>
</dbReference>
<dbReference type="PROSITE" id="PS50937">
    <property type="entry name" value="HTH_MERR_2"/>
    <property type="match status" value="1"/>
</dbReference>
<dbReference type="PANTHER" id="PTHR30204">
    <property type="entry name" value="REDOX-CYCLING DRUG-SENSING TRANSCRIPTIONAL ACTIVATOR SOXR"/>
    <property type="match status" value="1"/>
</dbReference>
<keyword evidence="1" id="KW-0805">Transcription regulation</keyword>
<dbReference type="CDD" id="cd04785">
    <property type="entry name" value="HTH_CadR-PbrR-like"/>
    <property type="match status" value="1"/>
</dbReference>
<dbReference type="InterPro" id="IPR000551">
    <property type="entry name" value="MerR-type_HTH_dom"/>
</dbReference>
<dbReference type="InterPro" id="IPR009061">
    <property type="entry name" value="DNA-bd_dom_put_sf"/>
</dbReference>
<dbReference type="RefSeq" id="WP_100093803.1">
    <property type="nucleotide sequence ID" value="NZ_JABWMH010000003.1"/>
</dbReference>
<dbReference type="InterPro" id="IPR047057">
    <property type="entry name" value="MerR_fam"/>
</dbReference>
<evidence type="ECO:0000256" key="2">
    <source>
        <dbReference type="ARBA" id="ARBA00023125"/>
    </source>
</evidence>
<comment type="caution">
    <text evidence="5">The sequence shown here is derived from an EMBL/GenBank/DDBJ whole genome shotgun (WGS) entry which is preliminary data.</text>
</comment>
<protein>
    <submittedName>
        <fullName evidence="5">Helix-turn-helix domain-containing protein</fullName>
    </submittedName>
</protein>
<dbReference type="PANTHER" id="PTHR30204:SF92">
    <property type="entry name" value="HTH-TYPE TRANSCRIPTIONAL REGULATOR ZNTR"/>
    <property type="match status" value="1"/>
</dbReference>
<dbReference type="SMART" id="SM00422">
    <property type="entry name" value="HTH_MERR"/>
    <property type="match status" value="1"/>
</dbReference>
<dbReference type="Gene3D" id="1.10.1660.10">
    <property type="match status" value="1"/>
</dbReference>
<keyword evidence="2" id="KW-0238">DNA-binding</keyword>
<reference evidence="5 6" key="1">
    <citation type="submission" date="2020-06" db="EMBL/GenBank/DDBJ databases">
        <authorList>
            <person name="Kim S.-J."/>
            <person name="Park S.-J."/>
        </authorList>
    </citation>
    <scope>NUCLEOTIDE SEQUENCE [LARGE SCALE GENOMIC DNA]</scope>
    <source>
        <strain evidence="5 6">SW-151</strain>
    </source>
</reference>
<dbReference type="EMBL" id="JABWMH010000003">
    <property type="protein sequence ID" value="NVD28351.1"/>
    <property type="molecule type" value="Genomic_DNA"/>
</dbReference>
<sequence>MMIGELGNRTGTKVNTIRYYEDIGILPPPVRTDSGRRTYAECDVKRLSFIRHSRSFGFSLAEIRSLLSLSDSPEQDCTLASTIAKSHLERIDMKISQLEGLRHSLLAFAISCSGGRAENCEIIGALCEVSLPQRTPGSTGIGAAIIRPDFS</sequence>
<name>A0ABX2N3R4_9SPHN</name>
<evidence type="ECO:0000313" key="5">
    <source>
        <dbReference type="EMBL" id="NVD28351.1"/>
    </source>
</evidence>
<evidence type="ECO:0000256" key="1">
    <source>
        <dbReference type="ARBA" id="ARBA00023015"/>
    </source>
</evidence>
<dbReference type="Pfam" id="PF09278">
    <property type="entry name" value="MerR-DNA-bind"/>
    <property type="match status" value="1"/>
</dbReference>
<accession>A0ABX2N3R4</accession>
<keyword evidence="3" id="KW-0804">Transcription</keyword>
<evidence type="ECO:0000259" key="4">
    <source>
        <dbReference type="PROSITE" id="PS50937"/>
    </source>
</evidence>
<evidence type="ECO:0000256" key="3">
    <source>
        <dbReference type="ARBA" id="ARBA00023163"/>
    </source>
</evidence>
<dbReference type="Proteomes" id="UP000652427">
    <property type="component" value="Unassembled WGS sequence"/>
</dbReference>
<feature type="domain" description="HTH merR-type" evidence="4">
    <location>
        <begin position="1"/>
        <end position="69"/>
    </location>
</feature>
<gene>
    <name evidence="5" type="ORF">HUO14_10605</name>
</gene>